<gene>
    <name evidence="4" type="ORF">COT93_01535</name>
</gene>
<protein>
    <submittedName>
        <fullName evidence="4">Cytidyltransferase</fullName>
    </submittedName>
</protein>
<dbReference type="Proteomes" id="UP000229972">
    <property type="component" value="Unassembled WGS sequence"/>
</dbReference>
<evidence type="ECO:0000313" key="5">
    <source>
        <dbReference type="Proteomes" id="UP000229972"/>
    </source>
</evidence>
<reference evidence="5" key="1">
    <citation type="submission" date="2017-09" db="EMBL/GenBank/DDBJ databases">
        <title>Depth-based differentiation of microbial function through sediment-hosted aquifers and enrichment of novel symbionts in the deep terrestrial subsurface.</title>
        <authorList>
            <person name="Probst A.J."/>
            <person name="Ladd B."/>
            <person name="Jarett J.K."/>
            <person name="Geller-Mcgrath D.E."/>
            <person name="Sieber C.M.K."/>
            <person name="Emerson J.B."/>
            <person name="Anantharaman K."/>
            <person name="Thomas B.C."/>
            <person name="Malmstrom R."/>
            <person name="Stieglmeier M."/>
            <person name="Klingl A."/>
            <person name="Woyke T."/>
            <person name="Ryan C.M."/>
            <person name="Banfield J.F."/>
        </authorList>
    </citation>
    <scope>NUCLEOTIDE SEQUENCE [LARGE SCALE GENOMIC DNA]</scope>
</reference>
<dbReference type="EMBL" id="PFAL01000015">
    <property type="protein sequence ID" value="PIR95594.1"/>
    <property type="molecule type" value="Genomic_DNA"/>
</dbReference>
<accession>A0A2H0V903</accession>
<proteinExistence type="predicted"/>
<organism evidence="4 5">
    <name type="scientific">Candidatus Falkowbacteria bacterium CG10_big_fil_rev_8_21_14_0_10_37_18</name>
    <dbReference type="NCBI Taxonomy" id="1974562"/>
    <lineage>
        <taxon>Bacteria</taxon>
        <taxon>Candidatus Falkowiibacteriota</taxon>
    </lineage>
</organism>
<feature type="domain" description="Cytidyltransferase-like" evidence="3">
    <location>
        <begin position="16"/>
        <end position="106"/>
    </location>
</feature>
<evidence type="ECO:0000313" key="4">
    <source>
        <dbReference type="EMBL" id="PIR95594.1"/>
    </source>
</evidence>
<keyword evidence="1 4" id="KW-0808">Transferase</keyword>
<dbReference type="Gene3D" id="3.40.50.620">
    <property type="entry name" value="HUPs"/>
    <property type="match status" value="1"/>
</dbReference>
<name>A0A2H0V903_9BACT</name>
<evidence type="ECO:0000256" key="2">
    <source>
        <dbReference type="ARBA" id="ARBA00022695"/>
    </source>
</evidence>
<keyword evidence="2" id="KW-0548">Nucleotidyltransferase</keyword>
<sequence length="159" mass="17632">MSKLKKSVKKPVVVVVSGYFNPLHVGHIEMIEKAKKLGDKLITIVNNDYQVKLKGSVPFMSQVDRLKIVAALRGVDEVFLSIDRDKTVCKSLSKIKPDIFANGGDRHSIGDVPEYSICQKFNIKMIDGLGRKIRASSKIISQAAIRKAKVAKNLVDRAK</sequence>
<dbReference type="SUPFAM" id="SSF52374">
    <property type="entry name" value="Nucleotidylyl transferase"/>
    <property type="match status" value="1"/>
</dbReference>
<dbReference type="NCBIfam" id="TIGR00125">
    <property type="entry name" value="cyt_tran_rel"/>
    <property type="match status" value="1"/>
</dbReference>
<dbReference type="PANTHER" id="PTHR43793">
    <property type="entry name" value="FAD SYNTHASE"/>
    <property type="match status" value="1"/>
</dbReference>
<dbReference type="GO" id="GO:0016779">
    <property type="term" value="F:nucleotidyltransferase activity"/>
    <property type="evidence" value="ECO:0007669"/>
    <property type="project" value="UniProtKB-KW"/>
</dbReference>
<dbReference type="InterPro" id="IPR014729">
    <property type="entry name" value="Rossmann-like_a/b/a_fold"/>
</dbReference>
<evidence type="ECO:0000259" key="3">
    <source>
        <dbReference type="Pfam" id="PF01467"/>
    </source>
</evidence>
<evidence type="ECO:0000256" key="1">
    <source>
        <dbReference type="ARBA" id="ARBA00022679"/>
    </source>
</evidence>
<dbReference type="AlphaFoldDB" id="A0A2H0V903"/>
<dbReference type="InterPro" id="IPR050385">
    <property type="entry name" value="Archaeal_FAD_synthase"/>
</dbReference>
<comment type="caution">
    <text evidence="4">The sequence shown here is derived from an EMBL/GenBank/DDBJ whole genome shotgun (WGS) entry which is preliminary data.</text>
</comment>
<dbReference type="PANTHER" id="PTHR43793:SF1">
    <property type="entry name" value="FAD SYNTHASE"/>
    <property type="match status" value="1"/>
</dbReference>
<dbReference type="InterPro" id="IPR004821">
    <property type="entry name" value="Cyt_trans-like"/>
</dbReference>
<dbReference type="Pfam" id="PF01467">
    <property type="entry name" value="CTP_transf_like"/>
    <property type="match status" value="1"/>
</dbReference>